<dbReference type="PANTHER" id="PTHR23427">
    <property type="entry name" value="SURFEIT LOCUS PROTEIN"/>
    <property type="match status" value="1"/>
</dbReference>
<evidence type="ECO:0000256" key="1">
    <source>
        <dbReference type="ARBA" id="ARBA00004370"/>
    </source>
</evidence>
<keyword evidence="5 6" id="KW-0472">Membrane</keyword>
<keyword evidence="6" id="KW-1003">Cell membrane</keyword>
<comment type="caution">
    <text evidence="6">Lacks conserved residue(s) required for the propagation of feature annotation.</text>
</comment>
<keyword evidence="9" id="KW-1185">Reference proteome</keyword>
<evidence type="ECO:0000256" key="2">
    <source>
        <dbReference type="ARBA" id="ARBA00007165"/>
    </source>
</evidence>
<evidence type="ECO:0000313" key="9">
    <source>
        <dbReference type="Proteomes" id="UP000675747"/>
    </source>
</evidence>
<evidence type="ECO:0000256" key="6">
    <source>
        <dbReference type="RuleBase" id="RU363076"/>
    </source>
</evidence>
<dbReference type="CDD" id="cd06662">
    <property type="entry name" value="SURF1"/>
    <property type="match status" value="1"/>
</dbReference>
<dbReference type="AlphaFoldDB" id="A0A8J7VYJ1"/>
<gene>
    <name evidence="8" type="ORF">KB893_013055</name>
    <name evidence="7" type="ORF">KB893_17305</name>
</gene>
<proteinExistence type="inferred from homology"/>
<evidence type="ECO:0000256" key="3">
    <source>
        <dbReference type="ARBA" id="ARBA00022692"/>
    </source>
</evidence>
<comment type="similarity">
    <text evidence="2 6">Belongs to the SURF1 family.</text>
</comment>
<organism evidence="7">
    <name type="scientific">Coralloluteibacterium stylophorae</name>
    <dbReference type="NCBI Taxonomy" id="1776034"/>
    <lineage>
        <taxon>Bacteria</taxon>
        <taxon>Pseudomonadati</taxon>
        <taxon>Pseudomonadota</taxon>
        <taxon>Gammaproteobacteria</taxon>
        <taxon>Lysobacterales</taxon>
        <taxon>Lysobacteraceae</taxon>
        <taxon>Coralloluteibacterium</taxon>
    </lineage>
</organism>
<dbReference type="Proteomes" id="UP000675747">
    <property type="component" value="Unassembled WGS sequence"/>
</dbReference>
<comment type="subcellular location">
    <subcellularLocation>
        <location evidence="6">Cell membrane</location>
        <topology evidence="6">Multi-pass membrane protein</topology>
    </subcellularLocation>
    <subcellularLocation>
        <location evidence="1">Membrane</location>
    </subcellularLocation>
</comment>
<keyword evidence="3 6" id="KW-0812">Transmembrane</keyword>
<dbReference type="Pfam" id="PF02104">
    <property type="entry name" value="SURF1"/>
    <property type="match status" value="1"/>
</dbReference>
<dbReference type="EMBL" id="JAGQFT010000273">
    <property type="protein sequence ID" value="MBR0564241.1"/>
    <property type="molecule type" value="Genomic_DNA"/>
</dbReference>
<reference evidence="7" key="2">
    <citation type="submission" date="2021-04" db="EMBL/GenBank/DDBJ databases">
        <authorList>
            <person name="Karlyshev A.V."/>
        </authorList>
    </citation>
    <scope>NUCLEOTIDE SEQUENCE</scope>
    <source>
        <strain evidence="7">LMG 29479</strain>
    </source>
</reference>
<dbReference type="PROSITE" id="PS50895">
    <property type="entry name" value="SURF1"/>
    <property type="match status" value="1"/>
</dbReference>
<dbReference type="PANTHER" id="PTHR23427:SF2">
    <property type="entry name" value="SURFEIT LOCUS PROTEIN 1"/>
    <property type="match status" value="1"/>
</dbReference>
<evidence type="ECO:0000313" key="7">
    <source>
        <dbReference type="EMBL" id="MBR0564241.1"/>
    </source>
</evidence>
<dbReference type="GO" id="GO:0005886">
    <property type="term" value="C:plasma membrane"/>
    <property type="evidence" value="ECO:0007669"/>
    <property type="project" value="UniProtKB-SubCell"/>
</dbReference>
<name>A0A8J7VYJ1_9GAMM</name>
<evidence type="ECO:0000256" key="4">
    <source>
        <dbReference type="ARBA" id="ARBA00022989"/>
    </source>
</evidence>
<dbReference type="EMBL" id="JAGQFT020000008">
    <property type="protein sequence ID" value="MBS7458061.1"/>
    <property type="molecule type" value="Genomic_DNA"/>
</dbReference>
<dbReference type="InterPro" id="IPR002994">
    <property type="entry name" value="Surf1/Shy1"/>
</dbReference>
<protein>
    <recommendedName>
        <fullName evidence="6">SURF1-like protein</fullName>
    </recommendedName>
</protein>
<evidence type="ECO:0000256" key="5">
    <source>
        <dbReference type="ARBA" id="ARBA00023136"/>
    </source>
</evidence>
<accession>A0A8J7VYJ1</accession>
<sequence length="245" mass="26452">MSPVKPRLPRWLLWCVAVIAVAGFAALGRWQYARALEKQALLEANARVLAERDPRPLRTEAARDATALAWSAGEGRFLDAPALLLDNQLQGGVGGVRAYRAFMPEGASRAVLVDLGWFAVPQRTRMPRPARPEGEVRVRGLLATPPAPGIAMGVAVQALDEGRLLAMRMDMPAISEGLGVALAPRVLRLDPDLDVAGLDTGRRDLEVLANTLPPERHRGYALQWFGLALATAVAALVVGLRRPSR</sequence>
<evidence type="ECO:0000313" key="8">
    <source>
        <dbReference type="EMBL" id="MBS7458061.1"/>
    </source>
</evidence>
<reference evidence="8 9" key="1">
    <citation type="journal article" date="2021" name="Microbiol. Resour. Announc.">
        <title>Draft Genome Sequence of Coralloluteibacterium stylophorae LMG 29479T.</title>
        <authorList>
            <person name="Karlyshev A.V."/>
            <person name="Kudryashova E.B."/>
            <person name="Ariskina E.V."/>
            <person name="Conroy A.P."/>
            <person name="Abidueva E.Y."/>
        </authorList>
    </citation>
    <scope>NUCLEOTIDE SEQUENCE [LARGE SCALE GENOMIC DNA]</scope>
    <source>
        <strain evidence="8 9">LMG 29479</strain>
    </source>
</reference>
<feature type="transmembrane region" description="Helical" evidence="6">
    <location>
        <begin position="220"/>
        <end position="240"/>
    </location>
</feature>
<comment type="caution">
    <text evidence="7">The sequence shown here is derived from an EMBL/GenBank/DDBJ whole genome shotgun (WGS) entry which is preliminary data.</text>
</comment>
<keyword evidence="4 6" id="KW-1133">Transmembrane helix</keyword>
<dbReference type="InterPro" id="IPR045214">
    <property type="entry name" value="Surf1/Surf4"/>
</dbReference>